<dbReference type="EMBL" id="KQ979568">
    <property type="protein sequence ID" value="KYN20864.1"/>
    <property type="molecule type" value="Genomic_DNA"/>
</dbReference>
<dbReference type="Pfam" id="PF07648">
    <property type="entry name" value="Kazal_2"/>
    <property type="match status" value="1"/>
</dbReference>
<proteinExistence type="predicted"/>
<keyword evidence="7" id="KW-1185">Reference proteome</keyword>
<dbReference type="PANTHER" id="PTHR21179">
    <property type="entry name" value="SERINE-TYPE ENDOPEPTIDASE INHIBITOR"/>
    <property type="match status" value="1"/>
</dbReference>
<evidence type="ECO:0000256" key="1">
    <source>
        <dbReference type="ARBA" id="ARBA00004613"/>
    </source>
</evidence>
<comment type="subcellular location">
    <subcellularLocation>
        <location evidence="1">Secreted</location>
    </subcellularLocation>
</comment>
<evidence type="ECO:0000256" key="3">
    <source>
        <dbReference type="ARBA" id="ARBA00023157"/>
    </source>
</evidence>
<dbReference type="PROSITE" id="PS51465">
    <property type="entry name" value="KAZAL_2"/>
    <property type="match status" value="1"/>
</dbReference>
<feature type="domain" description="Kazal-like" evidence="5">
    <location>
        <begin position="45"/>
        <end position="100"/>
    </location>
</feature>
<dbReference type="GO" id="GO:0005576">
    <property type="term" value="C:extracellular region"/>
    <property type="evidence" value="ECO:0007669"/>
    <property type="project" value="UniProtKB-SubCell"/>
</dbReference>
<reference evidence="6 7" key="1">
    <citation type="submission" date="2015-09" db="EMBL/GenBank/DDBJ databases">
        <title>Trachymyrmex cornetzi WGS genome.</title>
        <authorList>
            <person name="Nygaard S."/>
            <person name="Hu H."/>
            <person name="Boomsma J."/>
            <person name="Zhang G."/>
        </authorList>
    </citation>
    <scope>NUCLEOTIDE SEQUENCE [LARGE SCALE GENOMIC DNA]</scope>
    <source>
        <strain evidence="6">Tcor2-1</strain>
        <tissue evidence="6">Whole body</tissue>
    </source>
</reference>
<organism evidence="6 7">
    <name type="scientific">Trachymyrmex cornetzi</name>
    <dbReference type="NCBI Taxonomy" id="471704"/>
    <lineage>
        <taxon>Eukaryota</taxon>
        <taxon>Metazoa</taxon>
        <taxon>Ecdysozoa</taxon>
        <taxon>Arthropoda</taxon>
        <taxon>Hexapoda</taxon>
        <taxon>Insecta</taxon>
        <taxon>Pterygota</taxon>
        <taxon>Neoptera</taxon>
        <taxon>Endopterygota</taxon>
        <taxon>Hymenoptera</taxon>
        <taxon>Apocrita</taxon>
        <taxon>Aculeata</taxon>
        <taxon>Formicoidea</taxon>
        <taxon>Formicidae</taxon>
        <taxon>Myrmicinae</taxon>
        <taxon>Trachymyrmex</taxon>
    </lineage>
</organism>
<evidence type="ECO:0000259" key="5">
    <source>
        <dbReference type="PROSITE" id="PS51465"/>
    </source>
</evidence>
<dbReference type="GO" id="GO:0004867">
    <property type="term" value="F:serine-type endopeptidase inhibitor activity"/>
    <property type="evidence" value="ECO:0007669"/>
    <property type="project" value="InterPro"/>
</dbReference>
<dbReference type="CDD" id="cd00104">
    <property type="entry name" value="KAZAL_FS"/>
    <property type="match status" value="1"/>
</dbReference>
<evidence type="ECO:0000256" key="2">
    <source>
        <dbReference type="ARBA" id="ARBA00022525"/>
    </source>
</evidence>
<dbReference type="InterPro" id="IPR002350">
    <property type="entry name" value="Kazal_dom"/>
</dbReference>
<accession>A0A195E7R3</accession>
<sequence length="100" mass="11110">LLVAASPILTSAIQQNLDNTVEIVQVDDNSPMAYRQSSEEKRDDSSRPATCNSNDPFDKCLRECSILLVYDPICGTDKITYINRSQLKCAQCCGKSKILH</sequence>
<dbReference type="SUPFAM" id="SSF100895">
    <property type="entry name" value="Kazal-type serine protease inhibitors"/>
    <property type="match status" value="1"/>
</dbReference>
<dbReference type="PANTHER" id="PTHR21179:SF0">
    <property type="entry name" value="SERINE PROTEASE INHIBITOR KAZAL-TYPE 4"/>
    <property type="match status" value="1"/>
</dbReference>
<keyword evidence="2" id="KW-0964">Secreted</keyword>
<dbReference type="Proteomes" id="UP000078492">
    <property type="component" value="Unassembled WGS sequence"/>
</dbReference>
<dbReference type="Gene3D" id="3.30.60.30">
    <property type="match status" value="1"/>
</dbReference>
<feature type="non-terminal residue" evidence="6">
    <location>
        <position position="1"/>
    </location>
</feature>
<feature type="compositionally biased region" description="Basic and acidic residues" evidence="4">
    <location>
        <begin position="37"/>
        <end position="46"/>
    </location>
</feature>
<dbReference type="AlphaFoldDB" id="A0A195E7R3"/>
<dbReference type="InterPro" id="IPR036058">
    <property type="entry name" value="Kazal_dom_sf"/>
</dbReference>
<feature type="region of interest" description="Disordered" evidence="4">
    <location>
        <begin position="28"/>
        <end position="54"/>
    </location>
</feature>
<dbReference type="InterPro" id="IPR039932">
    <property type="entry name" value="Spink4-like"/>
</dbReference>
<protein>
    <recommendedName>
        <fullName evidence="5">Kazal-like domain-containing protein</fullName>
    </recommendedName>
</protein>
<evidence type="ECO:0000256" key="4">
    <source>
        <dbReference type="SAM" id="MobiDB-lite"/>
    </source>
</evidence>
<keyword evidence="3" id="KW-1015">Disulfide bond</keyword>
<gene>
    <name evidence="6" type="ORF">ALC57_06771</name>
</gene>
<evidence type="ECO:0000313" key="7">
    <source>
        <dbReference type="Proteomes" id="UP000078492"/>
    </source>
</evidence>
<name>A0A195E7R3_9HYME</name>
<evidence type="ECO:0000313" key="6">
    <source>
        <dbReference type="EMBL" id="KYN20864.1"/>
    </source>
</evidence>